<dbReference type="GO" id="GO:0003714">
    <property type="term" value="F:transcription corepressor activity"/>
    <property type="evidence" value="ECO:0007669"/>
    <property type="project" value="InterPro"/>
</dbReference>
<dbReference type="RefSeq" id="XP_001881513.1">
    <property type="nucleotide sequence ID" value="XM_001881478.1"/>
</dbReference>
<comment type="subcellular location">
    <subcellularLocation>
        <location evidence="1 4">Nucleus</location>
    </subcellularLocation>
</comment>
<dbReference type="PANTHER" id="PTHR12346">
    <property type="entry name" value="SIN3B-RELATED"/>
    <property type="match status" value="1"/>
</dbReference>
<dbReference type="PANTHER" id="PTHR12346:SF0">
    <property type="entry name" value="SIN3A, ISOFORM G"/>
    <property type="match status" value="1"/>
</dbReference>
<keyword evidence="2" id="KW-0678">Repressor</keyword>
<dbReference type="InterPro" id="IPR003822">
    <property type="entry name" value="PAH"/>
</dbReference>
<dbReference type="GO" id="GO:0000122">
    <property type="term" value="P:negative regulation of transcription by RNA polymerase II"/>
    <property type="evidence" value="ECO:0007669"/>
    <property type="project" value="TreeGrafter"/>
</dbReference>
<organism evidence="6">
    <name type="scientific">Laccaria bicolor (strain S238N-H82 / ATCC MYA-4686)</name>
    <name type="common">Bicoloured deceiver</name>
    <name type="synonym">Laccaria laccata var. bicolor</name>
    <dbReference type="NCBI Taxonomy" id="486041"/>
    <lineage>
        <taxon>Eukaryota</taxon>
        <taxon>Fungi</taxon>
        <taxon>Dikarya</taxon>
        <taxon>Basidiomycota</taxon>
        <taxon>Agaricomycotina</taxon>
        <taxon>Agaricomycetes</taxon>
        <taxon>Agaricomycetidae</taxon>
        <taxon>Agaricales</taxon>
        <taxon>Agaricineae</taxon>
        <taxon>Hydnangiaceae</taxon>
        <taxon>Laccaria</taxon>
    </lineage>
</organism>
<dbReference type="InParanoid" id="B0DCG0"/>
<reference evidence="5 6" key="1">
    <citation type="journal article" date="2008" name="Nature">
        <title>The genome of Laccaria bicolor provides insights into mycorrhizal symbiosis.</title>
        <authorList>
            <person name="Martin F."/>
            <person name="Aerts A."/>
            <person name="Ahren D."/>
            <person name="Brun A."/>
            <person name="Danchin E.G.J."/>
            <person name="Duchaussoy F."/>
            <person name="Gibon J."/>
            <person name="Kohler A."/>
            <person name="Lindquist E."/>
            <person name="Pereda V."/>
            <person name="Salamov A."/>
            <person name="Shapiro H.J."/>
            <person name="Wuyts J."/>
            <person name="Blaudez D."/>
            <person name="Buee M."/>
            <person name="Brokstein P."/>
            <person name="Canbaeck B."/>
            <person name="Cohen D."/>
            <person name="Courty P.E."/>
            <person name="Coutinho P.M."/>
            <person name="Delaruelle C."/>
            <person name="Detter J.C."/>
            <person name="Deveau A."/>
            <person name="DiFazio S."/>
            <person name="Duplessis S."/>
            <person name="Fraissinet-Tachet L."/>
            <person name="Lucic E."/>
            <person name="Frey-Klett P."/>
            <person name="Fourrey C."/>
            <person name="Feussner I."/>
            <person name="Gay G."/>
            <person name="Grimwood J."/>
            <person name="Hoegger P.J."/>
            <person name="Jain P."/>
            <person name="Kilaru S."/>
            <person name="Labbe J."/>
            <person name="Lin Y.C."/>
            <person name="Legue V."/>
            <person name="Le Tacon F."/>
            <person name="Marmeisse R."/>
            <person name="Melayah D."/>
            <person name="Montanini B."/>
            <person name="Muratet M."/>
            <person name="Nehls U."/>
            <person name="Niculita-Hirzel H."/>
            <person name="Oudot-Le Secq M.P."/>
            <person name="Peter M."/>
            <person name="Quesneville H."/>
            <person name="Rajashekar B."/>
            <person name="Reich M."/>
            <person name="Rouhier N."/>
            <person name="Schmutz J."/>
            <person name="Yin T."/>
            <person name="Chalot M."/>
            <person name="Henrissat B."/>
            <person name="Kuees U."/>
            <person name="Lucas S."/>
            <person name="Van de Peer Y."/>
            <person name="Podila G.K."/>
            <person name="Polle A."/>
            <person name="Pukkila P.J."/>
            <person name="Richardson P.M."/>
            <person name="Rouze P."/>
            <person name="Sanders I.R."/>
            <person name="Stajich J.E."/>
            <person name="Tunlid A."/>
            <person name="Tuskan G."/>
            <person name="Grigoriev I.V."/>
        </authorList>
    </citation>
    <scope>NUCLEOTIDE SEQUENCE [LARGE SCALE GENOMIC DNA]</scope>
    <source>
        <strain evidence="6">S238N-H82 / ATCC MYA-4686</strain>
    </source>
</reference>
<evidence type="ECO:0000256" key="1">
    <source>
        <dbReference type="ARBA" id="ARBA00004123"/>
    </source>
</evidence>
<dbReference type="AlphaFoldDB" id="B0DCG0"/>
<keyword evidence="3 4" id="KW-0539">Nucleus</keyword>
<dbReference type="FunFam" id="1.20.1160.11:FF:000001">
    <property type="entry name" value="Paired amphipathic helix protein Sin3"/>
    <property type="match status" value="1"/>
</dbReference>
<dbReference type="PROSITE" id="PS51477">
    <property type="entry name" value="PAH"/>
    <property type="match status" value="1"/>
</dbReference>
<evidence type="ECO:0000256" key="3">
    <source>
        <dbReference type="ARBA" id="ARBA00023242"/>
    </source>
</evidence>
<dbReference type="GO" id="GO:0070822">
    <property type="term" value="C:Sin3-type complex"/>
    <property type="evidence" value="ECO:0007669"/>
    <property type="project" value="TreeGrafter"/>
</dbReference>
<dbReference type="GeneID" id="6077279"/>
<gene>
    <name evidence="5" type="ORF">LACBIDRAFT_298197</name>
</gene>
<dbReference type="SUPFAM" id="SSF47762">
    <property type="entry name" value="PAH2 domain"/>
    <property type="match status" value="1"/>
</dbReference>
<evidence type="ECO:0000313" key="5">
    <source>
        <dbReference type="EMBL" id="EDR07724.1"/>
    </source>
</evidence>
<evidence type="ECO:0000256" key="2">
    <source>
        <dbReference type="ARBA" id="ARBA00022491"/>
    </source>
</evidence>
<protein>
    <submittedName>
        <fullName evidence="5">Predicted protein</fullName>
    </submittedName>
</protein>
<dbReference type="Proteomes" id="UP000001194">
    <property type="component" value="Unassembled WGS sequence"/>
</dbReference>
<sequence>MPRTSNTSASTSSPPNYALNTLGGLPWSDLGGSDGPLDMSDAMTYLDTVKLEFLDKPEVYCQFLDTMREFRVLRIDCAGVIERLGTLFYGKPALLEGFNMFLPRGYRIDISTDPRNPYPIMVTTPQGIKMQNVTPPESYRG</sequence>
<evidence type="ECO:0000256" key="4">
    <source>
        <dbReference type="PROSITE-ProRule" id="PRU00810"/>
    </source>
</evidence>
<dbReference type="Gene3D" id="1.20.1160.11">
    <property type="entry name" value="Paired amphipathic helix"/>
    <property type="match status" value="1"/>
</dbReference>
<dbReference type="HOGENOM" id="CLU_153346_0_0_1"/>
<evidence type="ECO:0000313" key="6">
    <source>
        <dbReference type="Proteomes" id="UP000001194"/>
    </source>
</evidence>
<dbReference type="InterPro" id="IPR036600">
    <property type="entry name" value="PAH_sf"/>
</dbReference>
<dbReference type="EMBL" id="DS547103">
    <property type="protein sequence ID" value="EDR07724.1"/>
    <property type="molecule type" value="Genomic_DNA"/>
</dbReference>
<dbReference type="KEGG" id="lbc:LACBIDRAFT_298197"/>
<dbReference type="InterPro" id="IPR039774">
    <property type="entry name" value="Sin3-like"/>
</dbReference>
<accession>B0DCG0</accession>
<dbReference type="Pfam" id="PF02671">
    <property type="entry name" value="PAH"/>
    <property type="match status" value="1"/>
</dbReference>
<keyword evidence="6" id="KW-1185">Reference proteome</keyword>
<dbReference type="OrthoDB" id="10265969at2759"/>
<proteinExistence type="predicted"/>
<name>B0DCG0_LACBS</name>
<dbReference type="STRING" id="486041.B0DCG0"/>